<dbReference type="EMBL" id="SNRY01000006">
    <property type="protein sequence ID" value="KAA6352041.1"/>
    <property type="molecule type" value="Genomic_DNA"/>
</dbReference>
<comment type="caution">
    <text evidence="3">The sequence shown here is derived from an EMBL/GenBank/DDBJ whole genome shotgun (WGS) entry which is preliminary data.</text>
</comment>
<name>A0A5J4T308_9ZZZZ</name>
<reference evidence="3" key="1">
    <citation type="submission" date="2019-03" db="EMBL/GenBank/DDBJ databases">
        <title>Single cell metagenomics reveals metabolic interactions within the superorganism composed of flagellate Streblomastix strix and complex community of Bacteroidetes bacteria on its surface.</title>
        <authorList>
            <person name="Treitli S.C."/>
            <person name="Kolisko M."/>
            <person name="Husnik F."/>
            <person name="Keeling P."/>
            <person name="Hampl V."/>
        </authorList>
    </citation>
    <scope>NUCLEOTIDE SEQUENCE</scope>
    <source>
        <strain evidence="3">STM</strain>
    </source>
</reference>
<proteinExistence type="predicted"/>
<dbReference type="SMART" id="SM01321">
    <property type="entry name" value="Y1_Tnp"/>
    <property type="match status" value="1"/>
</dbReference>
<dbReference type="GO" id="GO:0006313">
    <property type="term" value="P:DNA transposition"/>
    <property type="evidence" value="ECO:0007669"/>
    <property type="project" value="InterPro"/>
</dbReference>
<dbReference type="PANTHER" id="PTHR36966">
    <property type="entry name" value="REP-ASSOCIATED TYROSINE TRANSPOSASE"/>
    <property type="match status" value="1"/>
</dbReference>
<dbReference type="EMBL" id="SNRY01000006">
    <property type="protein sequence ID" value="KAA6351987.1"/>
    <property type="molecule type" value="Genomic_DNA"/>
</dbReference>
<protein>
    <recommendedName>
        <fullName evidence="1">Transposase IS200-like domain-containing protein</fullName>
    </recommendedName>
</protein>
<dbReference type="GO" id="GO:0043565">
    <property type="term" value="F:sequence-specific DNA binding"/>
    <property type="evidence" value="ECO:0007669"/>
    <property type="project" value="TreeGrafter"/>
</dbReference>
<sequence length="183" mass="20977">MNDIPHRHSIRLKGYDYSQAGLYFVTICCQDKICRFGKIEKGEMILNESGQIAYNEWVMLPERYSHATLDVFQIMPNHIHGIIALNATPVGATLAVALNNGMNTANRVTARVAPTIGNMVGAYKSSVMNKCLKIYKSQNECMGKLWQRNYYEHIIRNEQSHQNISGYIINNPVNWKDDKLYYE</sequence>
<dbReference type="InterPro" id="IPR036515">
    <property type="entry name" value="Transposase_17_sf"/>
</dbReference>
<dbReference type="AlphaFoldDB" id="A0A5J4T308"/>
<evidence type="ECO:0000313" key="2">
    <source>
        <dbReference type="EMBL" id="KAA6351987.1"/>
    </source>
</evidence>
<dbReference type="GO" id="GO:0004803">
    <property type="term" value="F:transposase activity"/>
    <property type="evidence" value="ECO:0007669"/>
    <property type="project" value="InterPro"/>
</dbReference>
<evidence type="ECO:0000259" key="1">
    <source>
        <dbReference type="SMART" id="SM01321"/>
    </source>
</evidence>
<dbReference type="InterPro" id="IPR052715">
    <property type="entry name" value="RAYT_transposase"/>
</dbReference>
<dbReference type="Gene3D" id="3.30.70.1290">
    <property type="entry name" value="Transposase IS200-like"/>
    <property type="match status" value="1"/>
</dbReference>
<dbReference type="SUPFAM" id="SSF143422">
    <property type="entry name" value="Transposase IS200-like"/>
    <property type="match status" value="1"/>
</dbReference>
<organism evidence="3">
    <name type="scientific">termite gut metagenome</name>
    <dbReference type="NCBI Taxonomy" id="433724"/>
    <lineage>
        <taxon>unclassified sequences</taxon>
        <taxon>metagenomes</taxon>
        <taxon>organismal metagenomes</taxon>
    </lineage>
</organism>
<accession>A0A5J4T308</accession>
<feature type="domain" description="Transposase IS200-like" evidence="1">
    <location>
        <begin position="18"/>
        <end position="171"/>
    </location>
</feature>
<evidence type="ECO:0000313" key="3">
    <source>
        <dbReference type="EMBL" id="KAA6352041.1"/>
    </source>
</evidence>
<dbReference type="PANTHER" id="PTHR36966:SF1">
    <property type="entry name" value="REP-ASSOCIATED TYROSINE TRANSPOSASE"/>
    <property type="match status" value="1"/>
</dbReference>
<gene>
    <name evidence="2" type="ORF">EZS27_000619</name>
    <name evidence="3" type="ORF">EZS27_000673</name>
</gene>
<dbReference type="InterPro" id="IPR002686">
    <property type="entry name" value="Transposase_17"/>
</dbReference>